<dbReference type="InterPro" id="IPR036922">
    <property type="entry name" value="Rieske_2Fe-2S_sf"/>
</dbReference>
<dbReference type="EMBL" id="NFZW01000007">
    <property type="protein sequence ID" value="RFA37519.1"/>
    <property type="molecule type" value="Genomic_DNA"/>
</dbReference>
<dbReference type="InterPro" id="IPR017941">
    <property type="entry name" value="Rieske_2Fe-2S"/>
</dbReference>
<evidence type="ECO:0000256" key="4">
    <source>
        <dbReference type="ARBA" id="ARBA00023014"/>
    </source>
</evidence>
<dbReference type="PANTHER" id="PTHR40261:SF1">
    <property type="entry name" value="RIESKE DOMAIN-CONTAINING PROTEIN"/>
    <property type="match status" value="1"/>
</dbReference>
<evidence type="ECO:0000256" key="2">
    <source>
        <dbReference type="ARBA" id="ARBA00022723"/>
    </source>
</evidence>
<sequence length="106" mass="11580">MCRLSELPDNQARGFQVSMAGAAVAILIYRHSDDVYGYRNVCPHRGTTLDWMPDRFMSLEGDYLQCATHGALFEPTSGRCAAGPCKGKGLTPVALTVSDDQVWLAE</sequence>
<proteinExistence type="predicted"/>
<dbReference type="Pfam" id="PF00355">
    <property type="entry name" value="Rieske"/>
    <property type="match status" value="1"/>
</dbReference>
<dbReference type="SUPFAM" id="SSF50022">
    <property type="entry name" value="ISP domain"/>
    <property type="match status" value="1"/>
</dbReference>
<keyword evidence="3" id="KW-0408">Iron</keyword>
<protein>
    <recommendedName>
        <fullName evidence="5">Rieske domain-containing protein</fullName>
    </recommendedName>
</protein>
<keyword evidence="4" id="KW-0411">Iron-sulfur</keyword>
<evidence type="ECO:0000256" key="1">
    <source>
        <dbReference type="ARBA" id="ARBA00022714"/>
    </source>
</evidence>
<reference evidence="7" key="1">
    <citation type="submission" date="2017-05" db="EMBL/GenBank/DDBJ databases">
        <authorList>
            <person name="Sharma S."/>
            <person name="Sidhu C."/>
            <person name="Pinnaka A.K."/>
        </authorList>
    </citation>
    <scope>NUCLEOTIDE SEQUENCE [LARGE SCALE GENOMIC DNA]</scope>
    <source>
        <strain evidence="7">AK93</strain>
    </source>
</reference>
<dbReference type="Proteomes" id="UP000256763">
    <property type="component" value="Unassembled WGS sequence"/>
</dbReference>
<name>A0A3E0WYQ1_9GAMM</name>
<dbReference type="PROSITE" id="PS51296">
    <property type="entry name" value="RIESKE"/>
    <property type="match status" value="1"/>
</dbReference>
<comment type="caution">
    <text evidence="6">The sequence shown here is derived from an EMBL/GenBank/DDBJ whole genome shotgun (WGS) entry which is preliminary data.</text>
</comment>
<dbReference type="GO" id="GO:0046872">
    <property type="term" value="F:metal ion binding"/>
    <property type="evidence" value="ECO:0007669"/>
    <property type="project" value="UniProtKB-KW"/>
</dbReference>
<evidence type="ECO:0000256" key="3">
    <source>
        <dbReference type="ARBA" id="ARBA00023004"/>
    </source>
</evidence>
<dbReference type="GO" id="GO:0051537">
    <property type="term" value="F:2 iron, 2 sulfur cluster binding"/>
    <property type="evidence" value="ECO:0007669"/>
    <property type="project" value="UniProtKB-KW"/>
</dbReference>
<dbReference type="AlphaFoldDB" id="A0A3E0WYQ1"/>
<accession>A0A3E0WYQ1</accession>
<gene>
    <name evidence="6" type="ORF">CAL65_08740</name>
</gene>
<keyword evidence="7" id="KW-1185">Reference proteome</keyword>
<feature type="domain" description="Rieske" evidence="5">
    <location>
        <begin position="1"/>
        <end position="104"/>
    </location>
</feature>
<evidence type="ECO:0000313" key="6">
    <source>
        <dbReference type="EMBL" id="RFA37519.1"/>
    </source>
</evidence>
<keyword evidence="2" id="KW-0479">Metal-binding</keyword>
<keyword evidence="1" id="KW-0001">2Fe-2S</keyword>
<dbReference type="CDD" id="cd03467">
    <property type="entry name" value="Rieske"/>
    <property type="match status" value="1"/>
</dbReference>
<evidence type="ECO:0000313" key="7">
    <source>
        <dbReference type="Proteomes" id="UP000256763"/>
    </source>
</evidence>
<dbReference type="Gene3D" id="2.102.10.10">
    <property type="entry name" value="Rieske [2Fe-2S] iron-sulphur domain"/>
    <property type="match status" value="1"/>
</dbReference>
<organism evidence="6 7">
    <name type="scientific">Alkalilimnicola ehrlichii</name>
    <dbReference type="NCBI Taxonomy" id="351052"/>
    <lineage>
        <taxon>Bacteria</taxon>
        <taxon>Pseudomonadati</taxon>
        <taxon>Pseudomonadota</taxon>
        <taxon>Gammaproteobacteria</taxon>
        <taxon>Chromatiales</taxon>
        <taxon>Ectothiorhodospiraceae</taxon>
        <taxon>Alkalilimnicola</taxon>
    </lineage>
</organism>
<dbReference type="PANTHER" id="PTHR40261">
    <property type="match status" value="1"/>
</dbReference>
<evidence type="ECO:0000259" key="5">
    <source>
        <dbReference type="PROSITE" id="PS51296"/>
    </source>
</evidence>